<name>A0A2G2UWG9_CAPBA</name>
<proteinExistence type="predicted"/>
<evidence type="ECO:0000313" key="2">
    <source>
        <dbReference type="Proteomes" id="UP000224567"/>
    </source>
</evidence>
<dbReference type="InterPro" id="IPR044792">
    <property type="entry name" value="TAR1"/>
</dbReference>
<reference evidence="1 2" key="1">
    <citation type="journal article" date="2017" name="Genome Biol.">
        <title>New reference genome sequences of hot pepper reveal the massive evolution of plant disease-resistance genes by retroduplication.</title>
        <authorList>
            <person name="Kim S."/>
            <person name="Park J."/>
            <person name="Yeom S.I."/>
            <person name="Kim Y.M."/>
            <person name="Seo E."/>
            <person name="Kim K.T."/>
            <person name="Kim M.S."/>
            <person name="Lee J.M."/>
            <person name="Cheong K."/>
            <person name="Shin H.S."/>
            <person name="Kim S.B."/>
            <person name="Han K."/>
            <person name="Lee J."/>
            <person name="Park M."/>
            <person name="Lee H.A."/>
            <person name="Lee H.Y."/>
            <person name="Lee Y."/>
            <person name="Oh S."/>
            <person name="Lee J.H."/>
            <person name="Choi E."/>
            <person name="Choi E."/>
            <person name="Lee S.E."/>
            <person name="Jeon J."/>
            <person name="Kim H."/>
            <person name="Choi G."/>
            <person name="Song H."/>
            <person name="Lee J."/>
            <person name="Lee S.C."/>
            <person name="Kwon J.K."/>
            <person name="Lee H.Y."/>
            <person name="Koo N."/>
            <person name="Hong Y."/>
            <person name="Kim R.W."/>
            <person name="Kang W.H."/>
            <person name="Huh J.H."/>
            <person name="Kang B.C."/>
            <person name="Yang T.J."/>
            <person name="Lee Y.H."/>
            <person name="Bennetzen J.L."/>
            <person name="Choi D."/>
        </authorList>
    </citation>
    <scope>NUCLEOTIDE SEQUENCE [LARGE SCALE GENOMIC DNA]</scope>
    <source>
        <strain evidence="2">cv. PBC81</strain>
    </source>
</reference>
<evidence type="ECO:0000313" key="1">
    <source>
        <dbReference type="EMBL" id="PHT25072.1"/>
    </source>
</evidence>
<dbReference type="AlphaFoldDB" id="A0A2G2UWG9"/>
<sequence>MGLGPGLPLTMALQTTIRTMEPPDSKAGLFPVHSPLLRESLGPGVRDARWAVAAMAKRVELQPLLAAISVDVDTHLGQQRARGARESSIRPATTARLMIEARCEGCDAMRDAQADVPSA</sequence>
<protein>
    <submittedName>
        <fullName evidence="1">Uncharacterized protein</fullName>
    </submittedName>
</protein>
<dbReference type="EMBL" id="MLFT02003118">
    <property type="protein sequence ID" value="PHT25072.1"/>
    <property type="molecule type" value="Genomic_DNA"/>
</dbReference>
<dbReference type="OrthoDB" id="1325823at2759"/>
<keyword evidence="2" id="KW-1185">Reference proteome</keyword>
<dbReference type="Proteomes" id="UP000224567">
    <property type="component" value="Unassembled WGS sequence"/>
</dbReference>
<comment type="caution">
    <text evidence="1">The sequence shown here is derived from an EMBL/GenBank/DDBJ whole genome shotgun (WGS) entry which is preliminary data.</text>
</comment>
<reference evidence="2" key="2">
    <citation type="journal article" date="2017" name="J. Anim. Genet.">
        <title>Multiple reference genome sequences of hot pepper reveal the massive evolution of plant disease resistance genes by retroduplication.</title>
        <authorList>
            <person name="Kim S."/>
            <person name="Park J."/>
            <person name="Yeom S.-I."/>
            <person name="Kim Y.-M."/>
            <person name="Seo E."/>
            <person name="Kim K.-T."/>
            <person name="Kim M.-S."/>
            <person name="Lee J.M."/>
            <person name="Cheong K."/>
            <person name="Shin H.-S."/>
            <person name="Kim S.-B."/>
            <person name="Han K."/>
            <person name="Lee J."/>
            <person name="Park M."/>
            <person name="Lee H.-A."/>
            <person name="Lee H.-Y."/>
            <person name="Lee Y."/>
            <person name="Oh S."/>
            <person name="Lee J.H."/>
            <person name="Choi E."/>
            <person name="Choi E."/>
            <person name="Lee S.E."/>
            <person name="Jeon J."/>
            <person name="Kim H."/>
            <person name="Choi G."/>
            <person name="Song H."/>
            <person name="Lee J."/>
            <person name="Lee S.-C."/>
            <person name="Kwon J.-K."/>
            <person name="Lee H.-Y."/>
            <person name="Koo N."/>
            <person name="Hong Y."/>
            <person name="Kim R.W."/>
            <person name="Kang W.-H."/>
            <person name="Huh J.H."/>
            <person name="Kang B.-C."/>
            <person name="Yang T.-J."/>
            <person name="Lee Y.-H."/>
            <person name="Bennetzen J.L."/>
            <person name="Choi D."/>
        </authorList>
    </citation>
    <scope>NUCLEOTIDE SEQUENCE [LARGE SCALE GENOMIC DNA]</scope>
    <source>
        <strain evidence="2">cv. PBC81</strain>
    </source>
</reference>
<gene>
    <name evidence="1" type="ORF">CQW23_35282</name>
</gene>
<organism evidence="1 2">
    <name type="scientific">Capsicum baccatum</name>
    <name type="common">Peruvian pepper</name>
    <dbReference type="NCBI Taxonomy" id="33114"/>
    <lineage>
        <taxon>Eukaryota</taxon>
        <taxon>Viridiplantae</taxon>
        <taxon>Streptophyta</taxon>
        <taxon>Embryophyta</taxon>
        <taxon>Tracheophyta</taxon>
        <taxon>Spermatophyta</taxon>
        <taxon>Magnoliopsida</taxon>
        <taxon>eudicotyledons</taxon>
        <taxon>Gunneridae</taxon>
        <taxon>Pentapetalae</taxon>
        <taxon>asterids</taxon>
        <taxon>lamiids</taxon>
        <taxon>Solanales</taxon>
        <taxon>Solanaceae</taxon>
        <taxon>Solanoideae</taxon>
        <taxon>Capsiceae</taxon>
        <taxon>Capsicum</taxon>
    </lineage>
</organism>
<dbReference type="PANTHER" id="PTHR47188:SF1">
    <property type="entry name" value="PROTEIN TAR1"/>
    <property type="match status" value="1"/>
</dbReference>
<dbReference type="GO" id="GO:0043457">
    <property type="term" value="P:regulation of cellular respiration"/>
    <property type="evidence" value="ECO:0007669"/>
    <property type="project" value="InterPro"/>
</dbReference>
<accession>A0A2G2UWG9</accession>
<dbReference type="PANTHER" id="PTHR47188">
    <property type="entry name" value="PROTEIN TAR1"/>
    <property type="match status" value="1"/>
</dbReference>